<evidence type="ECO:0000313" key="4">
    <source>
        <dbReference type="Proteomes" id="UP000607397"/>
    </source>
</evidence>
<evidence type="ECO:0000259" key="2">
    <source>
        <dbReference type="Pfam" id="PF13490"/>
    </source>
</evidence>
<accession>A0A8K1ZVM6</accession>
<proteinExistence type="predicted"/>
<protein>
    <recommendedName>
        <fullName evidence="2">Putative zinc-finger domain-containing protein</fullName>
    </recommendedName>
</protein>
<feature type="domain" description="Putative zinc-finger" evidence="2">
    <location>
        <begin position="13"/>
        <end position="32"/>
    </location>
</feature>
<keyword evidence="1" id="KW-1133">Transmembrane helix</keyword>
<comment type="caution">
    <text evidence="3">The sequence shown here is derived from an EMBL/GenBank/DDBJ whole genome shotgun (WGS) entry which is preliminary data.</text>
</comment>
<keyword evidence="1" id="KW-0812">Transmembrane</keyword>
<evidence type="ECO:0000256" key="1">
    <source>
        <dbReference type="SAM" id="Phobius"/>
    </source>
</evidence>
<dbReference type="InterPro" id="IPR027383">
    <property type="entry name" value="Znf_put"/>
</dbReference>
<feature type="transmembrane region" description="Helical" evidence="1">
    <location>
        <begin position="84"/>
        <end position="106"/>
    </location>
</feature>
<dbReference type="AlphaFoldDB" id="A0A8K1ZVM6"/>
<gene>
    <name evidence="3" type="ORF">GS597_05855</name>
</gene>
<dbReference type="Proteomes" id="UP000607397">
    <property type="component" value="Unassembled WGS sequence"/>
</dbReference>
<name>A0A8K1ZVM6_9CYAN</name>
<evidence type="ECO:0000313" key="3">
    <source>
        <dbReference type="EMBL" id="NCJ06045.1"/>
    </source>
</evidence>
<sequence>MDDMDVLNRDRFELLSAYLDGEVSAPERQQVETWLQTDSEFQALYQQLLTLQQGWQRMPLPAATAVEQTLEQVMARLDRRSRLVSPWLGLGAIAAAAIVGLVSGLIPGSNLWSPQMAQTSSPEEAESPAVLTEVGLMEPSALMVALERPPIDIPLTPVSFPQEDGQP</sequence>
<dbReference type="EMBL" id="WVIC01000008">
    <property type="protein sequence ID" value="NCJ06045.1"/>
    <property type="molecule type" value="Genomic_DNA"/>
</dbReference>
<keyword evidence="4" id="KW-1185">Reference proteome</keyword>
<reference evidence="3" key="1">
    <citation type="submission" date="2019-12" db="EMBL/GenBank/DDBJ databases">
        <title>High-Quality draft genome sequences of three cyanobacteria isolated from the limestone walls of the Old Cathedral of Coimbra.</title>
        <authorList>
            <person name="Tiago I."/>
            <person name="Soares F."/>
            <person name="Portugal A."/>
        </authorList>
    </citation>
    <scope>NUCLEOTIDE SEQUENCE [LARGE SCALE GENOMIC DNA]</scope>
    <source>
        <strain evidence="3">C</strain>
    </source>
</reference>
<organism evidence="3 4">
    <name type="scientific">Petrachloros mirabilis ULC683</name>
    <dbReference type="NCBI Taxonomy" id="2781853"/>
    <lineage>
        <taxon>Bacteria</taxon>
        <taxon>Bacillati</taxon>
        <taxon>Cyanobacteriota</taxon>
        <taxon>Cyanophyceae</taxon>
        <taxon>Synechococcales</taxon>
        <taxon>Petrachlorosaceae</taxon>
        <taxon>Petrachloros</taxon>
        <taxon>Petrachloros mirabilis</taxon>
    </lineage>
</organism>
<dbReference type="Pfam" id="PF13490">
    <property type="entry name" value="zf-HC2"/>
    <property type="match status" value="1"/>
</dbReference>
<keyword evidence="1" id="KW-0472">Membrane</keyword>